<evidence type="ECO:0000256" key="2">
    <source>
        <dbReference type="ARBA" id="ARBA00023125"/>
    </source>
</evidence>
<dbReference type="InterPro" id="IPR014710">
    <property type="entry name" value="RmlC-like_jellyroll"/>
</dbReference>
<dbReference type="InterPro" id="IPR009057">
    <property type="entry name" value="Homeodomain-like_sf"/>
</dbReference>
<accession>A0ABR7IST2</accession>
<feature type="domain" description="HTH araC/xylS-type" evidence="4">
    <location>
        <begin position="273"/>
        <end position="370"/>
    </location>
</feature>
<reference evidence="5 6" key="1">
    <citation type="submission" date="2020-08" db="EMBL/GenBank/DDBJ databases">
        <title>Genome public.</title>
        <authorList>
            <person name="Liu C."/>
            <person name="Sun Q."/>
        </authorList>
    </citation>
    <scope>NUCLEOTIDE SEQUENCE [LARGE SCALE GENOMIC DNA]</scope>
    <source>
        <strain evidence="5 6">NSJ-27</strain>
    </source>
</reference>
<dbReference type="SUPFAM" id="SSF46689">
    <property type="entry name" value="Homeodomain-like"/>
    <property type="match status" value="1"/>
</dbReference>
<proteinExistence type="predicted"/>
<dbReference type="Gene3D" id="2.60.120.10">
    <property type="entry name" value="Jelly Rolls"/>
    <property type="match status" value="1"/>
</dbReference>
<keyword evidence="6" id="KW-1185">Reference proteome</keyword>
<keyword evidence="3" id="KW-0804">Transcription</keyword>
<evidence type="ECO:0000313" key="6">
    <source>
        <dbReference type="Proteomes" id="UP000649151"/>
    </source>
</evidence>
<evidence type="ECO:0000259" key="4">
    <source>
        <dbReference type="PROSITE" id="PS01124"/>
    </source>
</evidence>
<keyword evidence="1" id="KW-0805">Transcription regulation</keyword>
<dbReference type="Pfam" id="PF12833">
    <property type="entry name" value="HTH_18"/>
    <property type="match status" value="1"/>
</dbReference>
<gene>
    <name evidence="5" type="ORF">H8Z77_08650</name>
</gene>
<dbReference type="PANTHER" id="PTHR43280">
    <property type="entry name" value="ARAC-FAMILY TRANSCRIPTIONAL REGULATOR"/>
    <property type="match status" value="1"/>
</dbReference>
<keyword evidence="2" id="KW-0238">DNA-binding</keyword>
<dbReference type="PROSITE" id="PS01124">
    <property type="entry name" value="HTH_ARAC_FAMILY_2"/>
    <property type="match status" value="1"/>
</dbReference>
<dbReference type="Pfam" id="PF02311">
    <property type="entry name" value="AraC_binding"/>
    <property type="match status" value="1"/>
</dbReference>
<name>A0ABR7IST2_9CLOT</name>
<organism evidence="5 6">
    <name type="scientific">Clostridium facile</name>
    <dbReference type="NCBI Taxonomy" id="2763035"/>
    <lineage>
        <taxon>Bacteria</taxon>
        <taxon>Bacillati</taxon>
        <taxon>Bacillota</taxon>
        <taxon>Clostridia</taxon>
        <taxon>Eubacteriales</taxon>
        <taxon>Clostridiaceae</taxon>
        <taxon>Clostridium</taxon>
    </lineage>
</organism>
<dbReference type="Gene3D" id="1.10.10.60">
    <property type="entry name" value="Homeodomain-like"/>
    <property type="match status" value="2"/>
</dbReference>
<dbReference type="EMBL" id="JACOQK010000001">
    <property type="protein sequence ID" value="MBC5788084.1"/>
    <property type="molecule type" value="Genomic_DNA"/>
</dbReference>
<dbReference type="SMART" id="SM00342">
    <property type="entry name" value="HTH_ARAC"/>
    <property type="match status" value="1"/>
</dbReference>
<dbReference type="InterPro" id="IPR037923">
    <property type="entry name" value="HTH-like"/>
</dbReference>
<evidence type="ECO:0000256" key="3">
    <source>
        <dbReference type="ARBA" id="ARBA00023163"/>
    </source>
</evidence>
<dbReference type="InterPro" id="IPR018060">
    <property type="entry name" value="HTH_AraC"/>
</dbReference>
<evidence type="ECO:0000256" key="1">
    <source>
        <dbReference type="ARBA" id="ARBA00023015"/>
    </source>
</evidence>
<dbReference type="InterPro" id="IPR003313">
    <property type="entry name" value="AraC-bd"/>
</dbReference>
<dbReference type="RefSeq" id="WP_186996761.1">
    <property type="nucleotide sequence ID" value="NZ_JACOQK010000001.1"/>
</dbReference>
<dbReference type="PANTHER" id="PTHR43280:SF28">
    <property type="entry name" value="HTH-TYPE TRANSCRIPTIONAL ACTIVATOR RHAS"/>
    <property type="match status" value="1"/>
</dbReference>
<protein>
    <submittedName>
        <fullName evidence="5">Helix-turn-helix transcriptional regulator</fullName>
    </submittedName>
</protein>
<dbReference type="SUPFAM" id="SSF51215">
    <property type="entry name" value="Regulatory protein AraC"/>
    <property type="match status" value="1"/>
</dbReference>
<sequence length="373" mass="44309">METSLHKKFGELLEEMRQSPDICEHRTNRISDRKKIDLDLSQFEVPPEDIQEFCKERKWNPIPTKRRFLSEQKYFLPNQNIGVVLDCVSRWEGLAITSESQRFLNSKDIFYHPTHYHEFFELTYLYSGTCYCYMAGNEYRMKAGQFWIYNSQIKHGMCIVGRDTNLINILIRKTTFEQTVVPMLKENKMFLDFFLESIYNFKEGPSCLQFEVPQESSGQYCLYKLTQEFVKDDMYSQQIMLFSLCSLLMELSRQYAQVVDQQPEKISRELTIEQVISYLNDNYAAATLKSTATFFNYSSEYISRLISRKTGKSFSEWRLEIQMQHASELLSKSHLPIDLISQQIGYSERRAFDYAFKKYFQVTPAQYRKEFFS</sequence>
<dbReference type="Proteomes" id="UP000649151">
    <property type="component" value="Unassembled WGS sequence"/>
</dbReference>
<evidence type="ECO:0000313" key="5">
    <source>
        <dbReference type="EMBL" id="MBC5788084.1"/>
    </source>
</evidence>
<comment type="caution">
    <text evidence="5">The sequence shown here is derived from an EMBL/GenBank/DDBJ whole genome shotgun (WGS) entry which is preliminary data.</text>
</comment>